<gene>
    <name evidence="2" type="ORF">A2Z00_00565</name>
</gene>
<dbReference type="EMBL" id="MFIZ01000030">
    <property type="protein sequence ID" value="OGG11407.1"/>
    <property type="molecule type" value="Genomic_DNA"/>
</dbReference>
<feature type="chain" id="PRO_5009522846" description="Mannosyl-glycoprotein endo-beta-N-acetylglucosamidase-like domain-containing protein" evidence="1">
    <location>
        <begin position="27"/>
        <end position="197"/>
    </location>
</feature>
<dbReference type="Gene3D" id="1.10.530.10">
    <property type="match status" value="1"/>
</dbReference>
<name>A0A1F5ZH11_9BACT</name>
<comment type="caution">
    <text evidence="2">The sequence shown here is derived from an EMBL/GenBank/DDBJ whole genome shotgun (WGS) entry which is preliminary data.</text>
</comment>
<evidence type="ECO:0000313" key="2">
    <source>
        <dbReference type="EMBL" id="OGG11407.1"/>
    </source>
</evidence>
<accession>A0A1F5ZH11</accession>
<evidence type="ECO:0000256" key="1">
    <source>
        <dbReference type="SAM" id="SignalP"/>
    </source>
</evidence>
<dbReference type="STRING" id="1798370.A2Z00_00565"/>
<dbReference type="InterPro" id="IPR023346">
    <property type="entry name" value="Lysozyme-like_dom_sf"/>
</dbReference>
<feature type="signal peptide" evidence="1">
    <location>
        <begin position="1"/>
        <end position="26"/>
    </location>
</feature>
<dbReference type="AlphaFoldDB" id="A0A1F5ZH11"/>
<dbReference type="SUPFAM" id="SSF53955">
    <property type="entry name" value="Lysozyme-like"/>
    <property type="match status" value="1"/>
</dbReference>
<keyword evidence="1" id="KW-0732">Signal</keyword>
<sequence length="197" mass="21477">MKNTIQAFACVLTLAVMIGSPKAVFAAQSIANDAASLIIHFGDINGVHFSDLRDPEIDMRPELLRAFLHAHNSPLEQQAKTFISEADKNNLDWKLVAAIAGVESTFGKHIPSGSYNAWGWGIPTGAQYGIAFASWKDGIASVSEGLKKNYIDKGAQSIEEIGYIYAASPAWPAHVRFFIDKIESFQPTDPEELALNI</sequence>
<reference evidence="2 3" key="1">
    <citation type="journal article" date="2016" name="Nat. Commun.">
        <title>Thousands of microbial genomes shed light on interconnected biogeochemical processes in an aquifer system.</title>
        <authorList>
            <person name="Anantharaman K."/>
            <person name="Brown C.T."/>
            <person name="Hug L.A."/>
            <person name="Sharon I."/>
            <person name="Castelle C.J."/>
            <person name="Probst A.J."/>
            <person name="Thomas B.C."/>
            <person name="Singh A."/>
            <person name="Wilkins M.J."/>
            <person name="Karaoz U."/>
            <person name="Brodie E.L."/>
            <person name="Williams K.H."/>
            <person name="Hubbard S.S."/>
            <person name="Banfield J.F."/>
        </authorList>
    </citation>
    <scope>NUCLEOTIDE SEQUENCE [LARGE SCALE GENOMIC DNA]</scope>
</reference>
<proteinExistence type="predicted"/>
<evidence type="ECO:0008006" key="4">
    <source>
        <dbReference type="Google" id="ProtNLM"/>
    </source>
</evidence>
<organism evidence="2 3">
    <name type="scientific">Candidatus Gottesmanbacteria bacterium RBG_13_45_10</name>
    <dbReference type="NCBI Taxonomy" id="1798370"/>
    <lineage>
        <taxon>Bacteria</taxon>
        <taxon>Candidatus Gottesmaniibacteriota</taxon>
    </lineage>
</organism>
<dbReference type="Proteomes" id="UP000177268">
    <property type="component" value="Unassembled WGS sequence"/>
</dbReference>
<evidence type="ECO:0000313" key="3">
    <source>
        <dbReference type="Proteomes" id="UP000177268"/>
    </source>
</evidence>
<protein>
    <recommendedName>
        <fullName evidence="4">Mannosyl-glycoprotein endo-beta-N-acetylglucosamidase-like domain-containing protein</fullName>
    </recommendedName>
</protein>